<reference evidence="1" key="1">
    <citation type="submission" date="2021-06" db="EMBL/GenBank/DDBJ databases">
        <authorList>
            <person name="Kallberg Y."/>
            <person name="Tangrot J."/>
            <person name="Rosling A."/>
        </authorList>
    </citation>
    <scope>NUCLEOTIDE SEQUENCE</scope>
    <source>
        <strain evidence="1">MA461A</strain>
    </source>
</reference>
<comment type="caution">
    <text evidence="1">The sequence shown here is derived from an EMBL/GenBank/DDBJ whole genome shotgun (WGS) entry which is preliminary data.</text>
</comment>
<dbReference type="Proteomes" id="UP000789920">
    <property type="component" value="Unassembled WGS sequence"/>
</dbReference>
<keyword evidence="2" id="KW-1185">Reference proteome</keyword>
<name>A0ACA9S4F7_9GLOM</name>
<evidence type="ECO:0000313" key="1">
    <source>
        <dbReference type="EMBL" id="CAG8826802.1"/>
    </source>
</evidence>
<protein>
    <submittedName>
        <fullName evidence="1">30626_t:CDS:1</fullName>
    </submittedName>
</protein>
<feature type="non-terminal residue" evidence="1">
    <location>
        <position position="93"/>
    </location>
</feature>
<gene>
    <name evidence="1" type="ORF">RPERSI_LOCUS26814</name>
</gene>
<proteinExistence type="predicted"/>
<organism evidence="1 2">
    <name type="scientific">Racocetra persica</name>
    <dbReference type="NCBI Taxonomy" id="160502"/>
    <lineage>
        <taxon>Eukaryota</taxon>
        <taxon>Fungi</taxon>
        <taxon>Fungi incertae sedis</taxon>
        <taxon>Mucoromycota</taxon>
        <taxon>Glomeromycotina</taxon>
        <taxon>Glomeromycetes</taxon>
        <taxon>Diversisporales</taxon>
        <taxon>Gigasporaceae</taxon>
        <taxon>Racocetra</taxon>
    </lineage>
</organism>
<sequence length="93" mass="10385">GTKHTQPPVVTTLLETSQTEEHKITDTKTETNEIETTENRPEAADISVNNTTTTDIEIAIISNNGKNNKDEREFTPVISKKEKKVSLHLPELT</sequence>
<evidence type="ECO:0000313" key="2">
    <source>
        <dbReference type="Proteomes" id="UP000789920"/>
    </source>
</evidence>
<feature type="non-terminal residue" evidence="1">
    <location>
        <position position="1"/>
    </location>
</feature>
<dbReference type="EMBL" id="CAJVQC010092794">
    <property type="protein sequence ID" value="CAG8826802.1"/>
    <property type="molecule type" value="Genomic_DNA"/>
</dbReference>
<accession>A0ACA9S4F7</accession>